<feature type="region of interest" description="Disordered" evidence="1">
    <location>
        <begin position="1"/>
        <end position="72"/>
    </location>
</feature>
<evidence type="ECO:0000313" key="2">
    <source>
        <dbReference type="EMBL" id="KXS21399.1"/>
    </source>
</evidence>
<sequence>MASDSSRTTRSNSVSSTGSEGETLGRRPSLLSSSPLAGLFVRNPFSQAPAPIPAPPQPAPPPHILALHSPPKTPLASIRGILSSKLGEQEPKSDLTKLAVDTSLKGEEEKHGGRPITPMGKKIFAGGFDMNTY</sequence>
<name>A0A139AXG0_GONPJ</name>
<dbReference type="EMBL" id="KQ965733">
    <property type="protein sequence ID" value="KXS21399.1"/>
    <property type="molecule type" value="Genomic_DNA"/>
</dbReference>
<accession>A0A139AXG0</accession>
<dbReference type="Proteomes" id="UP000070544">
    <property type="component" value="Unassembled WGS sequence"/>
</dbReference>
<reference evidence="2 3" key="1">
    <citation type="journal article" date="2015" name="Genome Biol. Evol.">
        <title>Phylogenomic analyses indicate that early fungi evolved digesting cell walls of algal ancestors of land plants.</title>
        <authorList>
            <person name="Chang Y."/>
            <person name="Wang S."/>
            <person name="Sekimoto S."/>
            <person name="Aerts A.L."/>
            <person name="Choi C."/>
            <person name="Clum A."/>
            <person name="LaButti K.M."/>
            <person name="Lindquist E.A."/>
            <person name="Yee Ngan C."/>
            <person name="Ohm R.A."/>
            <person name="Salamov A.A."/>
            <person name="Grigoriev I.V."/>
            <person name="Spatafora J.W."/>
            <person name="Berbee M.L."/>
        </authorList>
    </citation>
    <scope>NUCLEOTIDE SEQUENCE [LARGE SCALE GENOMIC DNA]</scope>
    <source>
        <strain evidence="2 3">JEL478</strain>
    </source>
</reference>
<evidence type="ECO:0000313" key="3">
    <source>
        <dbReference type="Proteomes" id="UP000070544"/>
    </source>
</evidence>
<feature type="region of interest" description="Disordered" evidence="1">
    <location>
        <begin position="102"/>
        <end position="121"/>
    </location>
</feature>
<protein>
    <submittedName>
        <fullName evidence="2">Uncharacterized protein</fullName>
    </submittedName>
</protein>
<dbReference type="AlphaFoldDB" id="A0A139AXG0"/>
<organism evidence="2 3">
    <name type="scientific">Gonapodya prolifera (strain JEL478)</name>
    <name type="common">Monoblepharis prolifera</name>
    <dbReference type="NCBI Taxonomy" id="1344416"/>
    <lineage>
        <taxon>Eukaryota</taxon>
        <taxon>Fungi</taxon>
        <taxon>Fungi incertae sedis</taxon>
        <taxon>Chytridiomycota</taxon>
        <taxon>Chytridiomycota incertae sedis</taxon>
        <taxon>Monoblepharidomycetes</taxon>
        <taxon>Monoblepharidales</taxon>
        <taxon>Gonapodyaceae</taxon>
        <taxon>Gonapodya</taxon>
    </lineage>
</organism>
<keyword evidence="3" id="KW-1185">Reference proteome</keyword>
<proteinExistence type="predicted"/>
<evidence type="ECO:0000256" key="1">
    <source>
        <dbReference type="SAM" id="MobiDB-lite"/>
    </source>
</evidence>
<feature type="compositionally biased region" description="Pro residues" evidence="1">
    <location>
        <begin position="50"/>
        <end position="63"/>
    </location>
</feature>
<gene>
    <name evidence="2" type="ORF">M427DRAFT_66107</name>
</gene>
<feature type="compositionally biased region" description="Low complexity" evidence="1">
    <location>
        <begin position="1"/>
        <end position="39"/>
    </location>
</feature>